<name>U9SNM7_RHIID</name>
<gene>
    <name evidence="1" type="ORF">GLOINDRAFT_89363</name>
</gene>
<dbReference type="AlphaFoldDB" id="U9SNM7"/>
<sequence length="157" mass="17762">MPRTVIKLKLLKFRTLAVNTSFEIKENGNSSTYCRIMTCQKDIFAATDVKIIKEAVTATLEVISPVSDIFLITNIIPSDIFIQIRNAYAVIDLNLSISSDFSNYPAALRQELNVSVHYKRFLTKLVNKLDAYLLALEDNLMPYPSAQLPIVKLAEKY</sequence>
<reference evidence="1" key="1">
    <citation type="submission" date="2013-07" db="EMBL/GenBank/DDBJ databases">
        <title>The genome of an arbuscular mycorrhizal fungus provides insights into the evolution of the oldest plant symbiosis.</title>
        <authorList>
            <consortium name="DOE Joint Genome Institute"/>
            <person name="Tisserant E."/>
            <person name="Malbreil M."/>
            <person name="Kuo A."/>
            <person name="Kohler A."/>
            <person name="Symeonidi A."/>
            <person name="Balestrini R."/>
            <person name="Charron P."/>
            <person name="Duensing N."/>
            <person name="Frei-dit-Frey N."/>
            <person name="Gianinazzi-Pearson V."/>
            <person name="Gilbert B."/>
            <person name="Handa Y."/>
            <person name="Hijri M."/>
            <person name="Kaul R."/>
            <person name="Kawaguchi M."/>
            <person name="Krajinski F."/>
            <person name="Lammers P."/>
            <person name="Lapierre D."/>
            <person name="Masclaux F.G."/>
            <person name="Murat C."/>
            <person name="Morin E."/>
            <person name="Ndikumana S."/>
            <person name="Pagni M."/>
            <person name="Petitpierre D."/>
            <person name="Requena N."/>
            <person name="Rosikiewicz P."/>
            <person name="Riley R."/>
            <person name="Saito K."/>
            <person name="San Clemente H."/>
            <person name="Shapiro H."/>
            <person name="van Tuinen D."/>
            <person name="Becard G."/>
            <person name="Bonfante P."/>
            <person name="Paszkowski U."/>
            <person name="Shachar-Hill Y."/>
            <person name="Young J.P."/>
            <person name="Sanders I.R."/>
            <person name="Henrissat B."/>
            <person name="Rensing S.A."/>
            <person name="Grigoriev I.V."/>
            <person name="Corradi N."/>
            <person name="Roux C."/>
            <person name="Martin F."/>
        </authorList>
    </citation>
    <scope>NUCLEOTIDE SEQUENCE</scope>
    <source>
        <strain evidence="1">DAOM 197198</strain>
    </source>
</reference>
<proteinExistence type="predicted"/>
<evidence type="ECO:0000313" key="1">
    <source>
        <dbReference type="EMBL" id="ERZ96716.1"/>
    </source>
</evidence>
<protein>
    <submittedName>
        <fullName evidence="1">Uncharacterized protein</fullName>
    </submittedName>
</protein>
<dbReference type="EMBL" id="KI300197">
    <property type="protein sequence ID" value="ERZ96716.1"/>
    <property type="molecule type" value="Genomic_DNA"/>
</dbReference>
<organism evidence="1">
    <name type="scientific">Rhizophagus irregularis (strain DAOM 181602 / DAOM 197198 / MUCL 43194)</name>
    <name type="common">Arbuscular mycorrhizal fungus</name>
    <name type="synonym">Glomus intraradices</name>
    <dbReference type="NCBI Taxonomy" id="747089"/>
    <lineage>
        <taxon>Eukaryota</taxon>
        <taxon>Fungi</taxon>
        <taxon>Fungi incertae sedis</taxon>
        <taxon>Mucoromycota</taxon>
        <taxon>Glomeromycotina</taxon>
        <taxon>Glomeromycetes</taxon>
        <taxon>Glomerales</taxon>
        <taxon>Glomeraceae</taxon>
        <taxon>Rhizophagus</taxon>
    </lineage>
</organism>
<dbReference type="HOGENOM" id="CLU_1678861_0_0_1"/>
<accession>U9SNM7</accession>
<dbReference type="VEuPathDB" id="FungiDB:RhiirFUN_003330"/>